<dbReference type="RefSeq" id="XP_001550254.1">
    <property type="nucleotide sequence ID" value="XM_001550204.2"/>
</dbReference>
<reference evidence="2 3" key="3">
    <citation type="journal article" date="2017" name="Mol. Plant Pathol.">
        <title>A gapless genome sequence of the fungus Botrytis cinerea.</title>
        <authorList>
            <person name="Van Kan J.A."/>
            <person name="Stassen J.H."/>
            <person name="Mosbach A."/>
            <person name="Van Der Lee T.A."/>
            <person name="Faino L."/>
            <person name="Farmer A.D."/>
            <person name="Papasotiriou D.G."/>
            <person name="Zhou S."/>
            <person name="Seidl M.F."/>
            <person name="Cottam E."/>
            <person name="Edel D."/>
            <person name="Hahn M."/>
            <person name="Schwartz D.C."/>
            <person name="Dietrich R.A."/>
            <person name="Widdison S."/>
            <person name="Scalliet G."/>
        </authorList>
    </citation>
    <scope>NUCLEOTIDE SEQUENCE [LARGE SCALE GENOMIC DNA]</scope>
    <source>
        <strain evidence="2 3">B05.10</strain>
    </source>
</reference>
<proteinExistence type="predicted"/>
<evidence type="ECO:0000259" key="1">
    <source>
        <dbReference type="Pfam" id="PF00394"/>
    </source>
</evidence>
<keyword evidence="3" id="KW-1185">Reference proteome</keyword>
<dbReference type="Gene3D" id="2.60.40.420">
    <property type="entry name" value="Cupredoxins - blue copper proteins"/>
    <property type="match status" value="1"/>
</dbReference>
<name>A0A384JNW5_BOTFB</name>
<dbReference type="GeneID" id="5430749"/>
<dbReference type="OMA" id="MAYRDIE"/>
<dbReference type="AlphaFoldDB" id="A0A384JNW5"/>
<dbReference type="SUPFAM" id="SSF49503">
    <property type="entry name" value="Cupredoxins"/>
    <property type="match status" value="1"/>
</dbReference>
<evidence type="ECO:0000313" key="3">
    <source>
        <dbReference type="Proteomes" id="UP000001798"/>
    </source>
</evidence>
<dbReference type="Pfam" id="PF00394">
    <property type="entry name" value="Cu-oxidase"/>
    <property type="match status" value="1"/>
</dbReference>
<feature type="domain" description="Plastocyanin-like" evidence="1">
    <location>
        <begin position="21"/>
        <end position="124"/>
    </location>
</feature>
<evidence type="ECO:0000313" key="2">
    <source>
        <dbReference type="EMBL" id="ATZ52233.1"/>
    </source>
</evidence>
<reference evidence="2 3" key="1">
    <citation type="journal article" date="2011" name="PLoS Genet.">
        <title>Genomic analysis of the necrotrophic fungal pathogens Sclerotinia sclerotiorum and Botrytis cinerea.</title>
        <authorList>
            <person name="Amselem J."/>
            <person name="Cuomo C.A."/>
            <person name="van Kan J.A."/>
            <person name="Viaud M."/>
            <person name="Benito E.P."/>
            <person name="Couloux A."/>
            <person name="Coutinho P.M."/>
            <person name="de Vries R.P."/>
            <person name="Dyer P.S."/>
            <person name="Fillinger S."/>
            <person name="Fournier E."/>
            <person name="Gout L."/>
            <person name="Hahn M."/>
            <person name="Kohn L."/>
            <person name="Lapalu N."/>
            <person name="Plummer K.M."/>
            <person name="Pradier J.M."/>
            <person name="Quevillon E."/>
            <person name="Sharon A."/>
            <person name="Simon A."/>
            <person name="ten Have A."/>
            <person name="Tudzynski B."/>
            <person name="Tudzynski P."/>
            <person name="Wincker P."/>
            <person name="Andrew M."/>
            <person name="Anthouard V."/>
            <person name="Beever R.E."/>
            <person name="Beffa R."/>
            <person name="Benoit I."/>
            <person name="Bouzid O."/>
            <person name="Brault B."/>
            <person name="Chen Z."/>
            <person name="Choquer M."/>
            <person name="Collemare J."/>
            <person name="Cotton P."/>
            <person name="Danchin E.G."/>
            <person name="Da Silva C."/>
            <person name="Gautier A."/>
            <person name="Giraud C."/>
            <person name="Giraud T."/>
            <person name="Gonzalez C."/>
            <person name="Grossetete S."/>
            <person name="Guldener U."/>
            <person name="Henrissat B."/>
            <person name="Howlett B.J."/>
            <person name="Kodira C."/>
            <person name="Kretschmer M."/>
            <person name="Lappartient A."/>
            <person name="Leroch M."/>
            <person name="Levis C."/>
            <person name="Mauceli E."/>
            <person name="Neuveglise C."/>
            <person name="Oeser B."/>
            <person name="Pearson M."/>
            <person name="Poulain J."/>
            <person name="Poussereau N."/>
            <person name="Quesneville H."/>
            <person name="Rascle C."/>
            <person name="Schumacher J."/>
            <person name="Segurens B."/>
            <person name="Sexton A."/>
            <person name="Silva E."/>
            <person name="Sirven C."/>
            <person name="Soanes D.M."/>
            <person name="Talbot N.J."/>
            <person name="Templeton M."/>
            <person name="Yandava C."/>
            <person name="Yarden O."/>
            <person name="Zeng Q."/>
            <person name="Rollins J.A."/>
            <person name="Lebrun M.H."/>
            <person name="Dickman M."/>
        </authorList>
    </citation>
    <scope>NUCLEOTIDE SEQUENCE [LARGE SCALE GENOMIC DNA]</scope>
    <source>
        <strain evidence="2 3">B05.10</strain>
    </source>
</reference>
<accession>A0A384JNW5</accession>
<sequence>MGGIVINGPATANYDKDLGNLFLNDCSHQTADDLAIDATASGPPTLDNCLINGTNTWTEDDRIAFGSRFETTFDSGARYGVCLVNGVADTHFRFMIDNHTLEIIAAGFVPTIPYNTATLSIVMG</sequence>
<dbReference type="KEGG" id="bfu:BCIN_08g00050"/>
<dbReference type="EMBL" id="CP009812">
    <property type="protein sequence ID" value="ATZ52233.1"/>
    <property type="molecule type" value="Genomic_DNA"/>
</dbReference>
<gene>
    <name evidence="2" type="primary">Bclcc11</name>
    <name evidence="2" type="ORF">BCIN_08g00050</name>
</gene>
<dbReference type="InterPro" id="IPR008972">
    <property type="entry name" value="Cupredoxin"/>
</dbReference>
<protein>
    <submittedName>
        <fullName evidence="2">Bclcc11</fullName>
    </submittedName>
</protein>
<dbReference type="OrthoDB" id="2121828at2759"/>
<dbReference type="InterPro" id="IPR001117">
    <property type="entry name" value="Cu-oxidase_2nd"/>
</dbReference>
<organism evidence="2 3">
    <name type="scientific">Botryotinia fuckeliana (strain B05.10)</name>
    <name type="common">Noble rot fungus</name>
    <name type="synonym">Botrytis cinerea</name>
    <dbReference type="NCBI Taxonomy" id="332648"/>
    <lineage>
        <taxon>Eukaryota</taxon>
        <taxon>Fungi</taxon>
        <taxon>Dikarya</taxon>
        <taxon>Ascomycota</taxon>
        <taxon>Pezizomycotina</taxon>
        <taxon>Leotiomycetes</taxon>
        <taxon>Helotiales</taxon>
        <taxon>Sclerotiniaceae</taxon>
        <taxon>Botrytis</taxon>
    </lineage>
</organism>
<dbReference type="VEuPathDB" id="FungiDB:Bcin08g00050"/>
<reference evidence="2 3" key="2">
    <citation type="journal article" date="2012" name="Eukaryot. Cell">
        <title>Genome update of Botrytis cinerea strains B05.10 and T4.</title>
        <authorList>
            <person name="Staats M."/>
            <person name="van Kan J.A."/>
        </authorList>
    </citation>
    <scope>NUCLEOTIDE SEQUENCE [LARGE SCALE GENOMIC DNA]</scope>
    <source>
        <strain evidence="2 3">B05.10</strain>
    </source>
</reference>
<dbReference type="Proteomes" id="UP000001798">
    <property type="component" value="Chromosome 8"/>
</dbReference>